<dbReference type="Gene3D" id="3.40.50.1820">
    <property type="entry name" value="alpha/beta hydrolase"/>
    <property type="match status" value="1"/>
</dbReference>
<dbReference type="EMBL" id="FR824057">
    <property type="protein sequence ID" value="CCA15470.1"/>
    <property type="molecule type" value="Genomic_DNA"/>
</dbReference>
<reference evidence="1" key="1">
    <citation type="journal article" date="2011" name="PLoS Biol.">
        <title>Gene gain and loss during evolution of obligate parasitism in the white rust pathogen of Arabidopsis thaliana.</title>
        <authorList>
            <person name="Kemen E."/>
            <person name="Gardiner A."/>
            <person name="Schultz-Larsen T."/>
            <person name="Kemen A.C."/>
            <person name="Balmuth A.L."/>
            <person name="Robert-Seilaniantz A."/>
            <person name="Bailey K."/>
            <person name="Holub E."/>
            <person name="Studholme D.J."/>
            <person name="Maclean D."/>
            <person name="Jones J.D."/>
        </authorList>
    </citation>
    <scope>NUCLEOTIDE SEQUENCE</scope>
</reference>
<evidence type="ECO:0000313" key="1">
    <source>
        <dbReference type="EMBL" id="CCA15470.1"/>
    </source>
</evidence>
<protein>
    <submittedName>
        <fullName evidence="1">Uncharacterized protein AlNc14C12G1411</fullName>
    </submittedName>
</protein>
<organism evidence="1">
    <name type="scientific">Albugo laibachii Nc14</name>
    <dbReference type="NCBI Taxonomy" id="890382"/>
    <lineage>
        <taxon>Eukaryota</taxon>
        <taxon>Sar</taxon>
        <taxon>Stramenopiles</taxon>
        <taxon>Oomycota</taxon>
        <taxon>Peronosporomycetes</taxon>
        <taxon>Albuginales</taxon>
        <taxon>Albuginaceae</taxon>
        <taxon>Albugo</taxon>
    </lineage>
</organism>
<proteinExistence type="predicted"/>
<dbReference type="SUPFAM" id="SSF53474">
    <property type="entry name" value="alpha/beta-Hydrolases"/>
    <property type="match status" value="1"/>
</dbReference>
<dbReference type="HOGENOM" id="CLU_035640_1_1_1"/>
<dbReference type="InterPro" id="IPR019149">
    <property type="entry name" value="ABHD18"/>
</dbReference>
<dbReference type="PANTHER" id="PTHR13617:SF14">
    <property type="entry name" value="PROTEIN ABHD18"/>
    <property type="match status" value="1"/>
</dbReference>
<dbReference type="Pfam" id="PF09752">
    <property type="entry name" value="ABHD18"/>
    <property type="match status" value="1"/>
</dbReference>
<name>F0W333_9STRA</name>
<sequence length="449" mass="50758">MSLSSFRKSSKMFRVSIHSITKLFVRKPLVSIFKSTKLDPMERYEKLRHQFVSVSAALSFREIHSWSIAMWLLYYPVRYLDCIMSGHHRFLDRMIATLTHHRVFFPNGFFGDGWGDVTVSERIRTIVKSDEMRSIYRIKNGIQWRSVKVLPSLNVQLQEGSFHTTLQEDSALPECSRTAYFELVTPLCTDGKKMANAMVISLPGTGEHGYGHRRNTLAIPMALNGVSTLIVEGPFYGKRKPPNQKGSKLRRVSDLPLLGQTTITEAKSLLVHFKEHHPYTRFVVAGTSMGGLHAAMTASTYPFDVGMVAWLAPLCASSAFADGVLSESCNWSALYEDLEGAIIDGNDSFTCSASSTDKFRGKELAKQRLVQLLSFTDITNFAPPKRPDATVFVYGTEDRYVCSSESQRRKLQEKWKPAQIRCMKRGHISGILLEQDMFQQTMLQVLQTL</sequence>
<reference evidence="1" key="2">
    <citation type="submission" date="2011-02" db="EMBL/GenBank/DDBJ databases">
        <authorList>
            <person name="MacLean D."/>
        </authorList>
    </citation>
    <scope>NUCLEOTIDE SEQUENCE</scope>
</reference>
<accession>F0W333</accession>
<dbReference type="PANTHER" id="PTHR13617">
    <property type="entry name" value="PROTEIN ABHD18"/>
    <property type="match status" value="1"/>
</dbReference>
<gene>
    <name evidence="1" type="primary">AlNc14C12G1411</name>
    <name evidence="1" type="ORF">ALNC14_016130</name>
</gene>
<dbReference type="ESTHER" id="9stra-f0w333">
    <property type="family name" value="ABHD18"/>
</dbReference>
<dbReference type="AlphaFoldDB" id="F0W333"/>
<dbReference type="InterPro" id="IPR029058">
    <property type="entry name" value="AB_hydrolase_fold"/>
</dbReference>